<name>A0A0B1YZT9_9PSED</name>
<evidence type="ECO:0000313" key="5">
    <source>
        <dbReference type="Proteomes" id="UP000030949"/>
    </source>
</evidence>
<proteinExistence type="inferred from homology"/>
<dbReference type="InterPro" id="IPR016130">
    <property type="entry name" value="Tyr_Pase_AS"/>
</dbReference>
<reference evidence="5" key="1">
    <citation type="submission" date="2015-03" db="EMBL/GenBank/DDBJ databases">
        <title>Pseudomonas frederiksbergensis hydrocarbon degrader.</title>
        <authorList>
            <person name="Brown L.M."/>
            <person name="Ruiz O.N."/>
            <person name="Mueller S."/>
            <person name="Gunasekera T.S."/>
        </authorList>
    </citation>
    <scope>NUCLEOTIDE SEQUENCE [LARGE SCALE GENOMIC DNA]</scope>
    <source>
        <strain evidence="5">SI8</strain>
    </source>
</reference>
<sequence>MLKLCSRSLLCLALLTALAEAPAQAADSVEARPAEWAQPVGKHYNLYQMSPTLFRSSLPDGAALPLLSELRIGTVINFLPESDQRWLSTPGIEQVQLPYRTNHVDDSDILSALRAVQAGEAKGPVLMHCKHGSDRTGLVAAMYRVIVQGWSKEDALSEMTEGGFGDSHHFKDGVRYMMQADVDKLREALANGDCSTSVFALCSLGSWVNSTTTAHHMDAQVLTPAR</sequence>
<dbReference type="SUPFAM" id="SSF52799">
    <property type="entry name" value="(Phosphotyrosine protein) phosphatases II"/>
    <property type="match status" value="1"/>
</dbReference>
<dbReference type="Pfam" id="PF03162">
    <property type="entry name" value="Y_phosphatase2"/>
    <property type="match status" value="1"/>
</dbReference>
<dbReference type="RefSeq" id="WP_039593399.1">
    <property type="nucleotide sequence ID" value="NZ_JQGJ02000015.1"/>
</dbReference>
<evidence type="ECO:0000256" key="1">
    <source>
        <dbReference type="ARBA" id="ARBA00009580"/>
    </source>
</evidence>
<dbReference type="PROSITE" id="PS00383">
    <property type="entry name" value="TYR_PHOSPHATASE_1"/>
    <property type="match status" value="1"/>
</dbReference>
<dbReference type="PANTHER" id="PTHR31126">
    <property type="entry name" value="TYROSINE-PROTEIN PHOSPHATASE"/>
    <property type="match status" value="1"/>
</dbReference>
<dbReference type="PANTHER" id="PTHR31126:SF72">
    <property type="entry name" value="DUAL SPECIFICITY PROTEIN PHOSPHATASE TPBA"/>
    <property type="match status" value="1"/>
</dbReference>
<evidence type="ECO:0000259" key="3">
    <source>
        <dbReference type="PROSITE" id="PS50056"/>
    </source>
</evidence>
<dbReference type="PROSITE" id="PS50056">
    <property type="entry name" value="TYR_PHOSPHATASE_2"/>
    <property type="match status" value="1"/>
</dbReference>
<dbReference type="AlphaFoldDB" id="A0A0B1YZT9"/>
<organism evidence="4 5">
    <name type="scientific">Pseudomonas frederiksbergensis</name>
    <dbReference type="NCBI Taxonomy" id="104087"/>
    <lineage>
        <taxon>Bacteria</taxon>
        <taxon>Pseudomonadati</taxon>
        <taxon>Pseudomonadota</taxon>
        <taxon>Gammaproteobacteria</taxon>
        <taxon>Pseudomonadales</taxon>
        <taxon>Pseudomonadaceae</taxon>
        <taxon>Pseudomonas</taxon>
    </lineage>
</organism>
<dbReference type="InterPro" id="IPR029021">
    <property type="entry name" value="Prot-tyrosine_phosphatase-like"/>
</dbReference>
<comment type="similarity">
    <text evidence="1">Belongs to the protein-tyrosine phosphatase family.</text>
</comment>
<dbReference type="InterPro" id="IPR004861">
    <property type="entry name" value="Siw14-like"/>
</dbReference>
<accession>A0A0B1YZT9</accession>
<evidence type="ECO:0000256" key="2">
    <source>
        <dbReference type="SAM" id="SignalP"/>
    </source>
</evidence>
<dbReference type="OrthoDB" id="9814896at2"/>
<protein>
    <submittedName>
        <fullName evidence="4">Protein phosphatase</fullName>
    </submittedName>
</protein>
<dbReference type="EMBL" id="JQGJ01000017">
    <property type="protein sequence ID" value="KHK62526.1"/>
    <property type="molecule type" value="Genomic_DNA"/>
</dbReference>
<evidence type="ECO:0000313" key="4">
    <source>
        <dbReference type="EMBL" id="KHK62526.1"/>
    </source>
</evidence>
<comment type="caution">
    <text evidence="4">The sequence shown here is derived from an EMBL/GenBank/DDBJ whole genome shotgun (WGS) entry which is preliminary data.</text>
</comment>
<gene>
    <name evidence="4" type="ORF">JZ00_22415</name>
</gene>
<feature type="domain" description="Tyrosine specific protein phosphatases" evidence="3">
    <location>
        <begin position="107"/>
        <end position="159"/>
    </location>
</feature>
<feature type="signal peptide" evidence="2">
    <location>
        <begin position="1"/>
        <end position="25"/>
    </location>
</feature>
<dbReference type="InterPro" id="IPR000387">
    <property type="entry name" value="Tyr_Pase_dom"/>
</dbReference>
<feature type="chain" id="PRO_5002068279" evidence="2">
    <location>
        <begin position="26"/>
        <end position="226"/>
    </location>
</feature>
<dbReference type="Proteomes" id="UP000030949">
    <property type="component" value="Unassembled WGS sequence"/>
</dbReference>
<dbReference type="GO" id="GO:0016791">
    <property type="term" value="F:phosphatase activity"/>
    <property type="evidence" value="ECO:0007669"/>
    <property type="project" value="TreeGrafter"/>
</dbReference>
<dbReference type="Gene3D" id="3.90.190.10">
    <property type="entry name" value="Protein tyrosine phosphatase superfamily"/>
    <property type="match status" value="1"/>
</dbReference>
<keyword evidence="2" id="KW-0732">Signal</keyword>